<dbReference type="AlphaFoldDB" id="A0A8J7G3H8"/>
<evidence type="ECO:0000256" key="1">
    <source>
        <dbReference type="ARBA" id="ARBA00022729"/>
    </source>
</evidence>
<keyword evidence="1 2" id="KW-0732">Signal</keyword>
<dbReference type="EMBL" id="JADGIK010000001">
    <property type="protein sequence ID" value="MBF0596057.1"/>
    <property type="molecule type" value="Genomic_DNA"/>
</dbReference>
<evidence type="ECO:0000259" key="4">
    <source>
        <dbReference type="Pfam" id="PF20009"/>
    </source>
</evidence>
<comment type="caution">
    <text evidence="5">The sequence shown here is derived from an EMBL/GenBank/DDBJ whole genome shotgun (WGS) entry which is preliminary data.</text>
</comment>
<feature type="domain" description="Secretion system C-terminal sorting" evidence="3">
    <location>
        <begin position="295"/>
        <end position="354"/>
    </location>
</feature>
<dbReference type="NCBIfam" id="TIGR04183">
    <property type="entry name" value="Por_Secre_tail"/>
    <property type="match status" value="1"/>
</dbReference>
<organism evidence="5 6">
    <name type="scientific">Faecalibacter rhinopitheci</name>
    <dbReference type="NCBI Taxonomy" id="2779678"/>
    <lineage>
        <taxon>Bacteria</taxon>
        <taxon>Pseudomonadati</taxon>
        <taxon>Bacteroidota</taxon>
        <taxon>Flavobacteriia</taxon>
        <taxon>Flavobacteriales</taxon>
        <taxon>Weeksellaceae</taxon>
        <taxon>Faecalibacter</taxon>
    </lineage>
</organism>
<dbReference type="Pfam" id="PF18962">
    <property type="entry name" value="Por_Secre_tail"/>
    <property type="match status" value="1"/>
</dbReference>
<keyword evidence="6" id="KW-1185">Reference proteome</keyword>
<dbReference type="RefSeq" id="WP_194181588.1">
    <property type="nucleotide sequence ID" value="NZ_JADGIK010000001.1"/>
</dbReference>
<evidence type="ECO:0000259" key="3">
    <source>
        <dbReference type="Pfam" id="PF18962"/>
    </source>
</evidence>
<dbReference type="Pfam" id="PF20009">
    <property type="entry name" value="GEVED"/>
    <property type="match status" value="1"/>
</dbReference>
<dbReference type="Proteomes" id="UP000608754">
    <property type="component" value="Unassembled WGS sequence"/>
</dbReference>
<name>A0A8J7G3H8_9FLAO</name>
<gene>
    <name evidence="5" type="ORF">IM532_01025</name>
</gene>
<protein>
    <submittedName>
        <fullName evidence="5">T9SS type A sorting domain-containing protein</fullName>
    </submittedName>
</protein>
<evidence type="ECO:0000313" key="6">
    <source>
        <dbReference type="Proteomes" id="UP000608754"/>
    </source>
</evidence>
<feature type="signal peptide" evidence="2">
    <location>
        <begin position="1"/>
        <end position="19"/>
    </location>
</feature>
<dbReference type="InterPro" id="IPR045474">
    <property type="entry name" value="GEVED"/>
</dbReference>
<accession>A0A8J7G3H8</accession>
<feature type="domain" description="GEVED" evidence="4">
    <location>
        <begin position="200"/>
        <end position="277"/>
    </location>
</feature>
<dbReference type="InterPro" id="IPR026444">
    <property type="entry name" value="Secre_tail"/>
</dbReference>
<feature type="chain" id="PRO_5035247140" evidence="2">
    <location>
        <begin position="20"/>
        <end position="363"/>
    </location>
</feature>
<reference evidence="5" key="1">
    <citation type="submission" date="2020-10" db="EMBL/GenBank/DDBJ databases">
        <authorList>
            <person name="Lu T."/>
            <person name="Wang Q."/>
            <person name="Han X."/>
        </authorList>
    </citation>
    <scope>NUCLEOTIDE SEQUENCE</scope>
    <source>
        <strain evidence="5">WQ 117</strain>
    </source>
</reference>
<evidence type="ECO:0000256" key="2">
    <source>
        <dbReference type="SAM" id="SignalP"/>
    </source>
</evidence>
<evidence type="ECO:0000313" key="5">
    <source>
        <dbReference type="EMBL" id="MBF0596057.1"/>
    </source>
</evidence>
<proteinExistence type="predicted"/>
<sequence>MKKINLLILSIFWMYNLQAQGCLEAPNGQYPDNVFKPTCSDRIEIITDAGFSGEYSVVEVKAGASYQFFGSLTSDYITISNDDGTEILTSGYHNMEWIADKDRIVRFYVHTNENCGSDYDSLKIRAIKCNGVNLDAYCEPILNCMDGATILDVNFGEISNQSECGLNGYNDFTAQKTAITKGIENNISMKIGYGWVNQSVTMWIDYNRNFIFDEDEYFYIGSGTNEIINGKITIPVDIPNGEYQMRLRVATVDSNLATWDKGCDSSQYYGETEDYSIIISEDLSVSDNNQHSTLIYPNPVNNIFKIDRIEGIVGVALYNIQGQRLKDLSVSSSYNISDLPAGLYILKIKFDDNRFETLKLLKK</sequence>